<keyword evidence="2" id="KW-1185">Reference proteome</keyword>
<dbReference type="KEGG" id="bhu:bhn_II066"/>
<keyword evidence="1" id="KW-0614">Plasmid</keyword>
<reference evidence="2" key="1">
    <citation type="submission" date="2016-10" db="EMBL/GenBank/DDBJ databases">
        <title>The complete genome sequence of the rumen bacterium Butyrivibrio hungatei MB2003.</title>
        <authorList>
            <person name="Palevich N."/>
            <person name="Kelly W.J."/>
            <person name="Leahy S.C."/>
            <person name="Altermann E."/>
            <person name="Rakonjac J."/>
            <person name="Attwood G.T."/>
        </authorList>
    </citation>
    <scope>NUCLEOTIDE SEQUENCE [LARGE SCALE GENOMIC DNA]</scope>
    <source>
        <strain evidence="2">MB2003</strain>
        <plasmid evidence="2">Plasmid pnp144</plasmid>
    </source>
</reference>
<protein>
    <submittedName>
        <fullName evidence="1">Uncharacterized protein</fullName>
    </submittedName>
</protein>
<gene>
    <name evidence="1" type="ORF">bhn_II066</name>
</gene>
<name>A0A1D9P6U9_9FIRM</name>
<dbReference type="EMBL" id="CP017832">
    <property type="protein sequence ID" value="AOZ97865.1"/>
    <property type="molecule type" value="Genomic_DNA"/>
</dbReference>
<evidence type="ECO:0000313" key="1">
    <source>
        <dbReference type="EMBL" id="AOZ97865.1"/>
    </source>
</evidence>
<dbReference type="AlphaFoldDB" id="A0A1D9P6U9"/>
<accession>A0A1D9P6U9</accession>
<geneLocation type="plasmid" evidence="2">
    <name>pnp144</name>
</geneLocation>
<sequence length="75" mass="9108">MKRMDKQTKQKYIEVVSAWISRKSIKNFASLYKYGFLYESVFTRPIWRVYRIIRNTVTHKYDLSVAHYKNDIGIL</sequence>
<proteinExistence type="predicted"/>
<organism evidence="1 2">
    <name type="scientific">Butyrivibrio hungatei</name>
    <dbReference type="NCBI Taxonomy" id="185008"/>
    <lineage>
        <taxon>Bacteria</taxon>
        <taxon>Bacillati</taxon>
        <taxon>Bacillota</taxon>
        <taxon>Clostridia</taxon>
        <taxon>Lachnospirales</taxon>
        <taxon>Lachnospiraceae</taxon>
        <taxon>Butyrivibrio</taxon>
    </lineage>
</organism>
<evidence type="ECO:0000313" key="2">
    <source>
        <dbReference type="Proteomes" id="UP000179284"/>
    </source>
</evidence>
<dbReference type="Proteomes" id="UP000179284">
    <property type="component" value="Plasmid pNP144"/>
</dbReference>